<name>A0A377F4C5_ECOLX</name>
<reference evidence="8 9" key="1">
    <citation type="submission" date="2018-06" db="EMBL/GenBank/DDBJ databases">
        <authorList>
            <consortium name="Pathogen Informatics"/>
            <person name="Doyle S."/>
        </authorList>
    </citation>
    <scope>NUCLEOTIDE SEQUENCE [LARGE SCALE GENOMIC DNA]</scope>
    <source>
        <strain evidence="8 9">NCTC13148</strain>
    </source>
</reference>
<feature type="domain" description="UvrD-like helicase ATP-binding" evidence="7">
    <location>
        <begin position="2"/>
        <end position="189"/>
    </location>
</feature>
<protein>
    <recommendedName>
        <fullName evidence="5">DNA 3'-5' helicase II</fullName>
    </recommendedName>
</protein>
<sequence length="189" mass="21323">MGKPTDEQRVIIENANANNMVIAAPGSGKSFTMIEAVISILRQFPYAKVGMVTFTRAATNSLAEKLKRRLSKKDQDRVLVNTFHGFIRMQLDMVNWKGKMLISSAQRSVIHRALKESGAPFRYPDAEFAIDAIGREMDTDIISVRHTRQQIHLFNTYQAICQKDHVADLNALSRFVVARCTRGKCSHLT</sequence>
<dbReference type="AlphaFoldDB" id="A0A377F4C5"/>
<keyword evidence="1 6" id="KW-0547">Nucleotide-binding</keyword>
<dbReference type="Proteomes" id="UP000254255">
    <property type="component" value="Unassembled WGS sequence"/>
</dbReference>
<accession>A0A377F4C5</accession>
<dbReference type="SUPFAM" id="SSF52540">
    <property type="entry name" value="P-loop containing nucleoside triphosphate hydrolases"/>
    <property type="match status" value="1"/>
</dbReference>
<dbReference type="InterPro" id="IPR027417">
    <property type="entry name" value="P-loop_NTPase"/>
</dbReference>
<evidence type="ECO:0000259" key="7">
    <source>
        <dbReference type="PROSITE" id="PS51198"/>
    </source>
</evidence>
<keyword evidence="3 6" id="KW-0347">Helicase</keyword>
<dbReference type="GO" id="GO:0016787">
    <property type="term" value="F:hydrolase activity"/>
    <property type="evidence" value="ECO:0007669"/>
    <property type="project" value="UniProtKB-UniRule"/>
</dbReference>
<evidence type="ECO:0000256" key="3">
    <source>
        <dbReference type="ARBA" id="ARBA00022806"/>
    </source>
</evidence>
<dbReference type="PROSITE" id="PS51198">
    <property type="entry name" value="UVRD_HELICASE_ATP_BIND"/>
    <property type="match status" value="1"/>
</dbReference>
<keyword evidence="4 6" id="KW-0067">ATP-binding</keyword>
<dbReference type="GO" id="GO:0000725">
    <property type="term" value="P:recombinational repair"/>
    <property type="evidence" value="ECO:0007669"/>
    <property type="project" value="TreeGrafter"/>
</dbReference>
<evidence type="ECO:0000256" key="4">
    <source>
        <dbReference type="ARBA" id="ARBA00022840"/>
    </source>
</evidence>
<dbReference type="Gene3D" id="3.40.50.300">
    <property type="entry name" value="P-loop containing nucleotide triphosphate hydrolases"/>
    <property type="match status" value="1"/>
</dbReference>
<dbReference type="GO" id="GO:0003677">
    <property type="term" value="F:DNA binding"/>
    <property type="evidence" value="ECO:0007669"/>
    <property type="project" value="InterPro"/>
</dbReference>
<dbReference type="InterPro" id="IPR014016">
    <property type="entry name" value="UvrD-like_ATP-bd"/>
</dbReference>
<organism evidence="8 9">
    <name type="scientific">Escherichia coli</name>
    <dbReference type="NCBI Taxonomy" id="562"/>
    <lineage>
        <taxon>Bacteria</taxon>
        <taxon>Pseudomonadati</taxon>
        <taxon>Pseudomonadota</taxon>
        <taxon>Gammaproteobacteria</taxon>
        <taxon>Enterobacterales</taxon>
        <taxon>Enterobacteriaceae</taxon>
        <taxon>Escherichia</taxon>
    </lineage>
</organism>
<dbReference type="PANTHER" id="PTHR11070:SF2">
    <property type="entry name" value="ATP-DEPENDENT DNA HELICASE SRS2"/>
    <property type="match status" value="1"/>
</dbReference>
<keyword evidence="2 6" id="KW-0378">Hydrolase</keyword>
<proteinExistence type="predicted"/>
<feature type="binding site" evidence="6">
    <location>
        <begin position="23"/>
        <end position="30"/>
    </location>
    <ligand>
        <name>ATP</name>
        <dbReference type="ChEBI" id="CHEBI:30616"/>
    </ligand>
</feature>
<evidence type="ECO:0000313" key="9">
    <source>
        <dbReference type="Proteomes" id="UP000254255"/>
    </source>
</evidence>
<dbReference type="PANTHER" id="PTHR11070">
    <property type="entry name" value="UVRD / RECB / PCRA DNA HELICASE FAMILY MEMBER"/>
    <property type="match status" value="1"/>
</dbReference>
<evidence type="ECO:0000256" key="5">
    <source>
        <dbReference type="ARBA" id="ARBA00034923"/>
    </source>
</evidence>
<dbReference type="EMBL" id="UGET01000005">
    <property type="protein sequence ID" value="STN24877.1"/>
    <property type="molecule type" value="Genomic_DNA"/>
</dbReference>
<dbReference type="GO" id="GO:0043138">
    <property type="term" value="F:3'-5' DNA helicase activity"/>
    <property type="evidence" value="ECO:0007669"/>
    <property type="project" value="TreeGrafter"/>
</dbReference>
<dbReference type="GO" id="GO:0005524">
    <property type="term" value="F:ATP binding"/>
    <property type="evidence" value="ECO:0007669"/>
    <property type="project" value="UniProtKB-UniRule"/>
</dbReference>
<evidence type="ECO:0000256" key="1">
    <source>
        <dbReference type="ARBA" id="ARBA00022741"/>
    </source>
</evidence>
<dbReference type="Pfam" id="PF00580">
    <property type="entry name" value="UvrD-helicase"/>
    <property type="match status" value="1"/>
</dbReference>
<dbReference type="InterPro" id="IPR000212">
    <property type="entry name" value="DNA_helicase_UvrD/REP"/>
</dbReference>
<gene>
    <name evidence="8" type="ORF">NCTC13148_05273</name>
</gene>
<evidence type="ECO:0000313" key="8">
    <source>
        <dbReference type="EMBL" id="STN24877.1"/>
    </source>
</evidence>
<evidence type="ECO:0000256" key="2">
    <source>
        <dbReference type="ARBA" id="ARBA00022801"/>
    </source>
</evidence>
<evidence type="ECO:0000256" key="6">
    <source>
        <dbReference type="PROSITE-ProRule" id="PRU00560"/>
    </source>
</evidence>